<organism evidence="1 2">
    <name type="scientific">Flavobacterium commune</name>
    <dbReference type="NCBI Taxonomy" id="1306519"/>
    <lineage>
        <taxon>Bacteria</taxon>
        <taxon>Pseudomonadati</taxon>
        <taxon>Bacteroidota</taxon>
        <taxon>Flavobacteriia</taxon>
        <taxon>Flavobacteriales</taxon>
        <taxon>Flavobacteriaceae</taxon>
        <taxon>Flavobacterium</taxon>
    </lineage>
</organism>
<dbReference type="STRING" id="1306519.BIW12_13345"/>
<dbReference type="Proteomes" id="UP000178198">
    <property type="component" value="Chromosome"/>
</dbReference>
<dbReference type="KEGG" id="fcm:BIW12_13345"/>
<evidence type="ECO:0000313" key="1">
    <source>
        <dbReference type="EMBL" id="APA00329.1"/>
    </source>
</evidence>
<dbReference type="AlphaFoldDB" id="A0A1D9PCM3"/>
<dbReference type="RefSeq" id="WP_071185567.1">
    <property type="nucleotide sequence ID" value="NZ_CP017774.1"/>
</dbReference>
<name>A0A1D9PCM3_9FLAO</name>
<evidence type="ECO:0000313" key="2">
    <source>
        <dbReference type="Proteomes" id="UP000178198"/>
    </source>
</evidence>
<dbReference type="EMBL" id="CP017774">
    <property type="protein sequence ID" value="APA00329.1"/>
    <property type="molecule type" value="Genomic_DNA"/>
</dbReference>
<keyword evidence="2" id="KW-1185">Reference proteome</keyword>
<gene>
    <name evidence="1" type="ORF">BIW12_13345</name>
</gene>
<protein>
    <submittedName>
        <fullName evidence="1">Uncharacterized protein</fullName>
    </submittedName>
</protein>
<proteinExistence type="predicted"/>
<sequence length="59" mass="6670">MASDLKISFSSNFLVASDIYHSASLRSTYKIFQKKKEKKKAVLQVEGFKKAGFSEKILP</sequence>
<accession>A0A1D9PCM3</accession>
<reference evidence="1 2" key="1">
    <citation type="submission" date="2016-10" db="EMBL/GenBank/DDBJ databases">
        <title>Complete Genome Sequence of Flavobacterium sp. PK15.</title>
        <authorList>
            <person name="Ekwe A."/>
            <person name="Kim S.B."/>
        </authorList>
    </citation>
    <scope>NUCLEOTIDE SEQUENCE [LARGE SCALE GENOMIC DNA]</scope>
    <source>
        <strain evidence="1 2">PK15</strain>
    </source>
</reference>